<accession>A0ACB9IS31</accession>
<reference evidence="2" key="1">
    <citation type="journal article" date="2022" name="Mol. Ecol. Resour.">
        <title>The genomes of chicory, endive, great burdock and yacon provide insights into Asteraceae palaeo-polyploidization history and plant inulin production.</title>
        <authorList>
            <person name="Fan W."/>
            <person name="Wang S."/>
            <person name="Wang H."/>
            <person name="Wang A."/>
            <person name="Jiang F."/>
            <person name="Liu H."/>
            <person name="Zhao H."/>
            <person name="Xu D."/>
            <person name="Zhang Y."/>
        </authorList>
    </citation>
    <scope>NUCLEOTIDE SEQUENCE [LARGE SCALE GENOMIC DNA]</scope>
    <source>
        <strain evidence="2">cv. Yunnan</strain>
    </source>
</reference>
<proteinExistence type="predicted"/>
<reference evidence="1 2" key="2">
    <citation type="journal article" date="2022" name="Mol. Ecol. Resour.">
        <title>The genomes of chicory, endive, great burdock and yacon provide insights into Asteraceae paleo-polyploidization history and plant inulin production.</title>
        <authorList>
            <person name="Fan W."/>
            <person name="Wang S."/>
            <person name="Wang H."/>
            <person name="Wang A."/>
            <person name="Jiang F."/>
            <person name="Liu H."/>
            <person name="Zhao H."/>
            <person name="Xu D."/>
            <person name="Zhang Y."/>
        </authorList>
    </citation>
    <scope>NUCLEOTIDE SEQUENCE [LARGE SCALE GENOMIC DNA]</scope>
    <source>
        <strain evidence="2">cv. Yunnan</strain>
        <tissue evidence="1">Leaves</tissue>
    </source>
</reference>
<dbReference type="EMBL" id="CM042024">
    <property type="protein sequence ID" value="KAI3810170.1"/>
    <property type="molecule type" value="Genomic_DNA"/>
</dbReference>
<dbReference type="Proteomes" id="UP001056120">
    <property type="component" value="Linkage Group LG07"/>
</dbReference>
<organism evidence="1 2">
    <name type="scientific">Smallanthus sonchifolius</name>
    <dbReference type="NCBI Taxonomy" id="185202"/>
    <lineage>
        <taxon>Eukaryota</taxon>
        <taxon>Viridiplantae</taxon>
        <taxon>Streptophyta</taxon>
        <taxon>Embryophyta</taxon>
        <taxon>Tracheophyta</taxon>
        <taxon>Spermatophyta</taxon>
        <taxon>Magnoliopsida</taxon>
        <taxon>eudicotyledons</taxon>
        <taxon>Gunneridae</taxon>
        <taxon>Pentapetalae</taxon>
        <taxon>asterids</taxon>
        <taxon>campanulids</taxon>
        <taxon>Asterales</taxon>
        <taxon>Asteraceae</taxon>
        <taxon>Asteroideae</taxon>
        <taxon>Heliantheae alliance</taxon>
        <taxon>Millerieae</taxon>
        <taxon>Smallanthus</taxon>
    </lineage>
</organism>
<evidence type="ECO:0000313" key="1">
    <source>
        <dbReference type="EMBL" id="KAI3810170.1"/>
    </source>
</evidence>
<keyword evidence="2" id="KW-1185">Reference proteome</keyword>
<evidence type="ECO:0000313" key="2">
    <source>
        <dbReference type="Proteomes" id="UP001056120"/>
    </source>
</evidence>
<gene>
    <name evidence="1" type="ORF">L1987_19780</name>
</gene>
<name>A0ACB9IS31_9ASTR</name>
<comment type="caution">
    <text evidence="1">The sequence shown here is derived from an EMBL/GenBank/DDBJ whole genome shotgun (WGS) entry which is preliminary data.</text>
</comment>
<sequence>MRFRVRDLDGVNYVLRVWDDESDLGTYTLPESLPELESLESKLLSLVNFCDLFLCERLPLLPTFGGHGRFL</sequence>
<protein>
    <submittedName>
        <fullName evidence="1">Uncharacterized protein</fullName>
    </submittedName>
</protein>